<dbReference type="Proteomes" id="UP000243887">
    <property type="component" value="Unassembled WGS sequence"/>
</dbReference>
<keyword evidence="2" id="KW-1185">Reference proteome</keyword>
<dbReference type="AlphaFoldDB" id="A0A1I3SRM3"/>
<gene>
    <name evidence="1" type="ORF">SAMN04487893_11128</name>
</gene>
<dbReference type="EMBL" id="FORU01000011">
    <property type="protein sequence ID" value="SFJ60439.1"/>
    <property type="molecule type" value="Genomic_DNA"/>
</dbReference>
<dbReference type="RefSeq" id="WP_090679701.1">
    <property type="nucleotide sequence ID" value="NZ_FORU01000011.1"/>
</dbReference>
<dbReference type="OrthoDB" id="1262282at2"/>
<sequence length="202" mass="23504">MDTEQSRKQFGKQVQRYLEHYEIEIVDVVDNLKTNSTYVRKLIKGEITFSFDKMTAIASIFGLPYYKFADPDYPLPKLKDLPEETQKIIKNRANKGKITKDFTNSMALALEALIEKGALLRPTTSKILFAQIDPAITKGRKSTEITSLLAYEQRMNNFLKMPFKRVRETIYIDKNVASEYLKKDESEIQKILKEQEDEYDIT</sequence>
<organism evidence="1 2">
    <name type="scientific">Myroides guanonis</name>
    <dbReference type="NCBI Taxonomy" id="1150112"/>
    <lineage>
        <taxon>Bacteria</taxon>
        <taxon>Pseudomonadati</taxon>
        <taxon>Bacteroidota</taxon>
        <taxon>Flavobacteriia</taxon>
        <taxon>Flavobacteriales</taxon>
        <taxon>Flavobacteriaceae</taxon>
        <taxon>Myroides</taxon>
    </lineage>
</organism>
<accession>A0A1I3SRM3</accession>
<protein>
    <submittedName>
        <fullName evidence="1">Uncharacterized protein</fullName>
    </submittedName>
</protein>
<name>A0A1I3SRM3_9FLAO</name>
<proteinExistence type="predicted"/>
<reference evidence="2" key="1">
    <citation type="submission" date="2016-10" db="EMBL/GenBank/DDBJ databases">
        <authorList>
            <person name="Varghese N."/>
            <person name="Submissions S."/>
        </authorList>
    </citation>
    <scope>NUCLEOTIDE SEQUENCE [LARGE SCALE GENOMIC DNA]</scope>
    <source>
        <strain evidence="2">DSM 26542</strain>
    </source>
</reference>
<evidence type="ECO:0000313" key="2">
    <source>
        <dbReference type="Proteomes" id="UP000243887"/>
    </source>
</evidence>
<evidence type="ECO:0000313" key="1">
    <source>
        <dbReference type="EMBL" id="SFJ60439.1"/>
    </source>
</evidence>